<dbReference type="CDD" id="cd00067">
    <property type="entry name" value="GAL4"/>
    <property type="match status" value="1"/>
</dbReference>
<organism evidence="6 7">
    <name type="scientific">Cercophora samala</name>
    <dbReference type="NCBI Taxonomy" id="330535"/>
    <lineage>
        <taxon>Eukaryota</taxon>
        <taxon>Fungi</taxon>
        <taxon>Dikarya</taxon>
        <taxon>Ascomycota</taxon>
        <taxon>Pezizomycotina</taxon>
        <taxon>Sordariomycetes</taxon>
        <taxon>Sordariomycetidae</taxon>
        <taxon>Sordariales</taxon>
        <taxon>Lasiosphaeriaceae</taxon>
        <taxon>Cercophora</taxon>
    </lineage>
</organism>
<evidence type="ECO:0000313" key="7">
    <source>
        <dbReference type="Proteomes" id="UP001174997"/>
    </source>
</evidence>
<dbReference type="GO" id="GO:0003677">
    <property type="term" value="F:DNA binding"/>
    <property type="evidence" value="ECO:0007669"/>
    <property type="project" value="InterPro"/>
</dbReference>
<keyword evidence="3" id="KW-0804">Transcription</keyword>
<dbReference type="PANTHER" id="PTHR47840">
    <property type="entry name" value="ZN(II)2CYS6 TRANSCRIPTION FACTOR (EUROFUNG)-RELATED"/>
    <property type="match status" value="1"/>
</dbReference>
<evidence type="ECO:0000256" key="3">
    <source>
        <dbReference type="ARBA" id="ARBA00023163"/>
    </source>
</evidence>
<name>A0AA39Z0Q5_9PEZI</name>
<dbReference type="AlphaFoldDB" id="A0AA39Z0Q5"/>
<keyword evidence="7" id="KW-1185">Reference proteome</keyword>
<sequence length="670" mass="74211">MTTITLETSGISNIEPPRKKLRVRKGTKSCWECKRRKVRCIFSVETNSVCDACERRRSTCISQEFPDLATQQNTGYTEDRLGRVEALVENLVRKIDSVNDIQKNTEDSLLDLEQPSLPSNTEAEENRLTGEHGKITTELLEAWPDKRVLDLISGFPLQKSLRELLFKVGGILSPSPSVSNEPSLEDVLQQASPGTHPVLIARRVLLLGLLLQDMPISCTKNLDSLTRCRDVMSQAVKRAISLVTSNDQLTGSVEGIECMMMESMYHDRAGNLRRSWTATRRAMTMAQLMGLHRGTSSKSCLNTLASSGKADLDSEYLWFRIVQSDRYLSLMLGLPQGSPDNSFATPKALEECMPAEQLRRLHCVAAGHILQRNDLNDISATRGIDLLLQRASACMPPRWWLTPAFTTRAEEDESEAPDKTLRLMSQAVHYHLLAQLHLPYLLRTPSDLSCNYSKVTAVAASREVLTRFLAFRKTNPVSSYCHGIDFLAFIASTAMCIAHLDVQSQKAQGELGINSMEFLAHQRQSDRGILEATLEAMECMAINGEDDIAGRIANVLRHLLSFEAEAAIGGICSYSSHSKEQAEEAEDLECNGKMTDGDNLLKIHIPYLGRIAVRRGVDMSRGPACGFGEDTQHVELGSVENWDLQGVDTAFFDNLLRGVDGSDSGGFGQS</sequence>
<proteinExistence type="predicted"/>
<keyword evidence="2" id="KW-0805">Transcription regulation</keyword>
<gene>
    <name evidence="6" type="ORF">QBC41DRAFT_260717</name>
</gene>
<keyword evidence="4" id="KW-0539">Nucleus</keyword>
<reference evidence="6" key="1">
    <citation type="submission" date="2023-06" db="EMBL/GenBank/DDBJ databases">
        <title>Genome-scale phylogeny and comparative genomics of the fungal order Sordariales.</title>
        <authorList>
            <consortium name="Lawrence Berkeley National Laboratory"/>
            <person name="Hensen N."/>
            <person name="Bonometti L."/>
            <person name="Westerberg I."/>
            <person name="Brannstrom I.O."/>
            <person name="Guillou S."/>
            <person name="Cros-Aarteil S."/>
            <person name="Calhoun S."/>
            <person name="Haridas S."/>
            <person name="Kuo A."/>
            <person name="Mondo S."/>
            <person name="Pangilinan J."/>
            <person name="Riley R."/>
            <person name="Labutti K."/>
            <person name="Andreopoulos B."/>
            <person name="Lipzen A."/>
            <person name="Chen C."/>
            <person name="Yanf M."/>
            <person name="Daum C."/>
            <person name="Ng V."/>
            <person name="Clum A."/>
            <person name="Steindorff A."/>
            <person name="Ohm R."/>
            <person name="Martin F."/>
            <person name="Silar P."/>
            <person name="Natvig D."/>
            <person name="Lalanne C."/>
            <person name="Gautier V."/>
            <person name="Ament-Velasquez S.L."/>
            <person name="Kruys A."/>
            <person name="Hutchinson M.I."/>
            <person name="Powell A.J."/>
            <person name="Barry K."/>
            <person name="Miller A.N."/>
            <person name="Grigoriev I.V."/>
            <person name="Debuchy R."/>
            <person name="Gladieux P."/>
            <person name="Thoren M.H."/>
            <person name="Johannesson H."/>
        </authorList>
    </citation>
    <scope>NUCLEOTIDE SEQUENCE</scope>
    <source>
        <strain evidence="6">CBS 307.81</strain>
    </source>
</reference>
<dbReference type="InterPro" id="IPR001138">
    <property type="entry name" value="Zn2Cys6_DnaBD"/>
</dbReference>
<dbReference type="GO" id="GO:0006351">
    <property type="term" value="P:DNA-templated transcription"/>
    <property type="evidence" value="ECO:0007669"/>
    <property type="project" value="InterPro"/>
</dbReference>
<dbReference type="Gene3D" id="4.10.240.10">
    <property type="entry name" value="Zn(2)-C6 fungal-type DNA-binding domain"/>
    <property type="match status" value="1"/>
</dbReference>
<evidence type="ECO:0000256" key="4">
    <source>
        <dbReference type="ARBA" id="ARBA00023242"/>
    </source>
</evidence>
<evidence type="ECO:0000256" key="2">
    <source>
        <dbReference type="ARBA" id="ARBA00023015"/>
    </source>
</evidence>
<accession>A0AA39Z0Q5</accession>
<evidence type="ECO:0000259" key="5">
    <source>
        <dbReference type="PROSITE" id="PS00463"/>
    </source>
</evidence>
<dbReference type="SMART" id="SM00906">
    <property type="entry name" value="Fungal_trans"/>
    <property type="match status" value="1"/>
</dbReference>
<dbReference type="CDD" id="cd12148">
    <property type="entry name" value="fungal_TF_MHR"/>
    <property type="match status" value="1"/>
</dbReference>
<dbReference type="InterPro" id="IPR007219">
    <property type="entry name" value="XnlR_reg_dom"/>
</dbReference>
<dbReference type="EMBL" id="JAULSY010000146">
    <property type="protein sequence ID" value="KAK0662034.1"/>
    <property type="molecule type" value="Genomic_DNA"/>
</dbReference>
<feature type="domain" description="Zn(2)-C6 fungal-type" evidence="5">
    <location>
        <begin position="29"/>
        <end position="60"/>
    </location>
</feature>
<dbReference type="Proteomes" id="UP001174997">
    <property type="component" value="Unassembled WGS sequence"/>
</dbReference>
<dbReference type="PROSITE" id="PS00463">
    <property type="entry name" value="ZN2_CY6_FUNGAL_1"/>
    <property type="match status" value="1"/>
</dbReference>
<dbReference type="SUPFAM" id="SSF57701">
    <property type="entry name" value="Zn2/Cys6 DNA-binding domain"/>
    <property type="match status" value="1"/>
</dbReference>
<keyword evidence="1" id="KW-0479">Metal-binding</keyword>
<dbReference type="InterPro" id="IPR036864">
    <property type="entry name" value="Zn2-C6_fun-type_DNA-bd_sf"/>
</dbReference>
<evidence type="ECO:0000256" key="1">
    <source>
        <dbReference type="ARBA" id="ARBA00022723"/>
    </source>
</evidence>
<dbReference type="GO" id="GO:0000981">
    <property type="term" value="F:DNA-binding transcription factor activity, RNA polymerase II-specific"/>
    <property type="evidence" value="ECO:0007669"/>
    <property type="project" value="InterPro"/>
</dbReference>
<dbReference type="GO" id="GO:0008270">
    <property type="term" value="F:zinc ion binding"/>
    <property type="evidence" value="ECO:0007669"/>
    <property type="project" value="InterPro"/>
</dbReference>
<comment type="caution">
    <text evidence="6">The sequence shown here is derived from an EMBL/GenBank/DDBJ whole genome shotgun (WGS) entry which is preliminary data.</text>
</comment>
<dbReference type="PANTHER" id="PTHR47840:SF1">
    <property type="entry name" value="ZN(II)2CYS6 TRANSCRIPTION FACTOR (EUROFUNG)"/>
    <property type="match status" value="1"/>
</dbReference>
<evidence type="ECO:0000313" key="6">
    <source>
        <dbReference type="EMBL" id="KAK0662034.1"/>
    </source>
</evidence>
<protein>
    <recommendedName>
        <fullName evidence="5">Zn(2)-C6 fungal-type domain-containing protein</fullName>
    </recommendedName>
</protein>